<keyword evidence="3" id="KW-1185">Reference proteome</keyword>
<evidence type="ECO:0000256" key="1">
    <source>
        <dbReference type="SAM" id="MobiDB-lite"/>
    </source>
</evidence>
<reference evidence="3" key="1">
    <citation type="journal article" date="2019" name="Plant Biotechnol. J.">
        <title>Genome sequencing of the Australian wild diploid species Gossypium australe highlights disease resistance and delayed gland morphogenesis.</title>
        <authorList>
            <person name="Cai Y."/>
            <person name="Cai X."/>
            <person name="Wang Q."/>
            <person name="Wang P."/>
            <person name="Zhang Y."/>
            <person name="Cai C."/>
            <person name="Xu Y."/>
            <person name="Wang K."/>
            <person name="Zhou Z."/>
            <person name="Wang C."/>
            <person name="Geng S."/>
            <person name="Li B."/>
            <person name="Dong Q."/>
            <person name="Hou Y."/>
            <person name="Wang H."/>
            <person name="Ai P."/>
            <person name="Liu Z."/>
            <person name="Yi F."/>
            <person name="Sun M."/>
            <person name="An G."/>
            <person name="Cheng J."/>
            <person name="Zhang Y."/>
            <person name="Shi Q."/>
            <person name="Xie Y."/>
            <person name="Shi X."/>
            <person name="Chang Y."/>
            <person name="Huang F."/>
            <person name="Chen Y."/>
            <person name="Hong S."/>
            <person name="Mi L."/>
            <person name="Sun Q."/>
            <person name="Zhang L."/>
            <person name="Zhou B."/>
            <person name="Peng R."/>
            <person name="Zhang X."/>
            <person name="Liu F."/>
        </authorList>
    </citation>
    <scope>NUCLEOTIDE SEQUENCE [LARGE SCALE GENOMIC DNA]</scope>
    <source>
        <strain evidence="3">cv. PA1801</strain>
    </source>
</reference>
<name>A0A5B6X0J5_9ROSI</name>
<evidence type="ECO:0000313" key="2">
    <source>
        <dbReference type="EMBL" id="KAA3487253.1"/>
    </source>
</evidence>
<sequence>MKLLHDELISVFLIIIARKLVKVKNQSEYHHTILYLVLREGKEHATEVPIRSWVVVKEPIRSNCGEKKVSEKDDNTCTPSVGDGVGEKEGFKREPTQVELEDRTIPSPPPPPLPSPKPIAFPLHLEEKKILQFLNVFKAMNLNLSFLELLEKIPNYIKFLRDVMSREKKIERGKKLLLTRNAMQ</sequence>
<accession>A0A5B6X0J5</accession>
<feature type="compositionally biased region" description="Basic and acidic residues" evidence="1">
    <location>
        <begin position="85"/>
        <end position="104"/>
    </location>
</feature>
<dbReference type="Proteomes" id="UP000325315">
    <property type="component" value="Unassembled WGS sequence"/>
</dbReference>
<dbReference type="EMBL" id="SMMG02000001">
    <property type="protein sequence ID" value="KAA3487253.1"/>
    <property type="molecule type" value="Genomic_DNA"/>
</dbReference>
<gene>
    <name evidence="2" type="ORF">EPI10_031091</name>
</gene>
<feature type="region of interest" description="Disordered" evidence="1">
    <location>
        <begin position="67"/>
        <end position="114"/>
    </location>
</feature>
<evidence type="ECO:0000313" key="3">
    <source>
        <dbReference type="Proteomes" id="UP000325315"/>
    </source>
</evidence>
<protein>
    <submittedName>
        <fullName evidence="2">Integrase, catalytic core</fullName>
    </submittedName>
</protein>
<proteinExistence type="predicted"/>
<organism evidence="2 3">
    <name type="scientific">Gossypium australe</name>
    <dbReference type="NCBI Taxonomy" id="47621"/>
    <lineage>
        <taxon>Eukaryota</taxon>
        <taxon>Viridiplantae</taxon>
        <taxon>Streptophyta</taxon>
        <taxon>Embryophyta</taxon>
        <taxon>Tracheophyta</taxon>
        <taxon>Spermatophyta</taxon>
        <taxon>Magnoliopsida</taxon>
        <taxon>eudicotyledons</taxon>
        <taxon>Gunneridae</taxon>
        <taxon>Pentapetalae</taxon>
        <taxon>rosids</taxon>
        <taxon>malvids</taxon>
        <taxon>Malvales</taxon>
        <taxon>Malvaceae</taxon>
        <taxon>Malvoideae</taxon>
        <taxon>Gossypium</taxon>
    </lineage>
</organism>
<dbReference type="AlphaFoldDB" id="A0A5B6X0J5"/>
<comment type="caution">
    <text evidence="2">The sequence shown here is derived from an EMBL/GenBank/DDBJ whole genome shotgun (WGS) entry which is preliminary data.</text>
</comment>